<feature type="transmembrane region" description="Helical" evidence="11">
    <location>
        <begin position="136"/>
        <end position="153"/>
    </location>
</feature>
<evidence type="ECO:0000259" key="12">
    <source>
        <dbReference type="Pfam" id="PF02163"/>
    </source>
</evidence>
<dbReference type="InterPro" id="IPR036034">
    <property type="entry name" value="PDZ_sf"/>
</dbReference>
<evidence type="ECO:0000256" key="8">
    <source>
        <dbReference type="ARBA" id="ARBA00023136"/>
    </source>
</evidence>
<feature type="transmembrane region" description="Helical" evidence="11">
    <location>
        <begin position="80"/>
        <end position="101"/>
    </location>
</feature>
<evidence type="ECO:0000256" key="2">
    <source>
        <dbReference type="ARBA" id="ARBA00004127"/>
    </source>
</evidence>
<evidence type="ECO:0000256" key="9">
    <source>
        <dbReference type="ARBA" id="ARBA00032658"/>
    </source>
</evidence>
<dbReference type="InterPro" id="IPR008915">
    <property type="entry name" value="Peptidase_M50"/>
</dbReference>
<evidence type="ECO:0000256" key="5">
    <source>
        <dbReference type="ARBA" id="ARBA00014400"/>
    </source>
</evidence>
<evidence type="ECO:0000256" key="10">
    <source>
        <dbReference type="ARBA" id="ARBA00045828"/>
    </source>
</evidence>
<evidence type="ECO:0000313" key="14">
    <source>
        <dbReference type="RefSeq" id="XP_033154142.1"/>
    </source>
</evidence>
<dbReference type="GO" id="GO:0004222">
    <property type="term" value="F:metalloendopeptidase activity"/>
    <property type="evidence" value="ECO:0007669"/>
    <property type="project" value="InterPro"/>
</dbReference>
<dbReference type="RefSeq" id="XP_033154142.1">
    <property type="nucleotide sequence ID" value="XM_033298251.1"/>
</dbReference>
<keyword evidence="14" id="KW-0645">Protease</keyword>
<dbReference type="Pfam" id="PF02163">
    <property type="entry name" value="Peptidase_M50"/>
    <property type="match status" value="1"/>
</dbReference>
<comment type="subcellular location">
    <subcellularLocation>
        <location evidence="2">Endomembrane system</location>
        <topology evidence="2">Multi-pass membrane protein</topology>
    </subcellularLocation>
</comment>
<dbReference type="SUPFAM" id="SSF50156">
    <property type="entry name" value="PDZ domain-like"/>
    <property type="match status" value="1"/>
</dbReference>
<evidence type="ECO:0000256" key="1">
    <source>
        <dbReference type="ARBA" id="ARBA00001350"/>
    </source>
</evidence>
<feature type="transmembrane region" description="Helical" evidence="11">
    <location>
        <begin position="478"/>
        <end position="503"/>
    </location>
</feature>
<feature type="transmembrane region" description="Helical" evidence="11">
    <location>
        <begin position="203"/>
        <end position="223"/>
    </location>
</feature>
<dbReference type="GO" id="GO:0012505">
    <property type="term" value="C:endomembrane system"/>
    <property type="evidence" value="ECO:0007669"/>
    <property type="project" value="UniProtKB-SubCell"/>
</dbReference>
<accession>A0A6P8JDI2</accession>
<dbReference type="PRINTS" id="PR01000">
    <property type="entry name" value="SREBPS2PTASE"/>
</dbReference>
<keyword evidence="13" id="KW-1185">Reference proteome</keyword>
<feature type="transmembrane region" description="Helical" evidence="11">
    <location>
        <begin position="6"/>
        <end position="24"/>
    </location>
</feature>
<comment type="similarity">
    <text evidence="3">Belongs to the peptidase M50A family.</text>
</comment>
<dbReference type="PANTHER" id="PTHR13325:SF3">
    <property type="entry name" value="MEMBRANE-BOUND TRANSCRIPTION FACTOR SITE-2 PROTEASE"/>
    <property type="match status" value="1"/>
</dbReference>
<reference evidence="14" key="1">
    <citation type="submission" date="2025-08" db="UniProtKB">
        <authorList>
            <consortium name="RefSeq"/>
        </authorList>
    </citation>
    <scope>IDENTIFICATION</scope>
    <source>
        <strain evidence="14">Mau12</strain>
        <tissue evidence="14">Whole Body</tissue>
    </source>
</reference>
<keyword evidence="8 11" id="KW-0472">Membrane</keyword>
<dbReference type="GO" id="GO:0031293">
    <property type="term" value="P:membrane protein intracellular domain proteolysis"/>
    <property type="evidence" value="ECO:0007669"/>
    <property type="project" value="TreeGrafter"/>
</dbReference>
<evidence type="ECO:0000256" key="7">
    <source>
        <dbReference type="ARBA" id="ARBA00022989"/>
    </source>
</evidence>
<keyword evidence="14" id="KW-0378">Hydrolase</keyword>
<comment type="catalytic activity">
    <reaction evidence="1">
        <text>Cleaves several transcription factors that are type-2 transmembrane proteins within membrane-spanning domains. Known substrates include sterol regulatory element-binding protein (SREBP) -1, SREBP-2 and forms of the transcriptional activator ATF6. SREBP-2 is cleaved at the site 477-DRSRILL-|-CVLTFLCLSFNPLTSLLQWGGA-505. The residues Asn-Pro, 11 residues distal to the site of cleavage in the membrane-spanning domain, are important for cleavage by S2P endopeptidase. Replacement of either of these residues does not prevent cleavage, but there is no cleavage if both of these residues are replaced.</text>
        <dbReference type="EC" id="3.4.24.85"/>
    </reaction>
</comment>
<dbReference type="InterPro" id="IPR001193">
    <property type="entry name" value="MBTPS2"/>
</dbReference>
<evidence type="ECO:0000256" key="6">
    <source>
        <dbReference type="ARBA" id="ARBA00022692"/>
    </source>
</evidence>
<name>A0A6P8JDI2_DROMA</name>
<sequence>MDPLVFFIVLASLYGVLYFFDRFFKSCMHYPYDAFLKNTGLSINFMSLHWHTSAFNRTLLRWGSAGNSCTRRVMITSFNVGVLVTFSLLPIGLILLIATIFSSGEQDSSSSVSSPVGVPVQLEILLPGVNLPLEEIGYYITTLVLCLVVHEMGHALAAVMEDVPVTGFGIKFIFCLPLAYTELSHDHLNSLRWFRKLRVLCAGIWHNFVFAGVCYLLISTVGITMSPLYAYNQHVVVTELTRKSPLRGERGLQVDNQITQVNGCPVNSEESWVTCLQNSLKLKPGYCVSADFVQLNDESSAISHHSIDGQLQCCDELNPNVSCFEVVEDANGDVPVELPQHVCLNVRRTLEEVTEHCSSGVCNEGFCLRPLIRNITAIMTFKRQNFRGEKLPPVIYVGHPWDVTRTVEVSAFVPRYSLLKAAWPDSWLLLLKYNVVFSIGLALINAIPCFGFDGAHITSTVIHSFLVGRVDQHAKRDIISLIITSVGSLLFALALLKVAWLSFLRPLL</sequence>
<protein>
    <recommendedName>
        <fullName evidence="5">Membrane-bound transcription factor site-2 protease</fullName>
        <ecNumber evidence="4">3.4.24.85</ecNumber>
    </recommendedName>
    <alternativeName>
        <fullName evidence="9">Endopeptidase S2P</fullName>
    </alternativeName>
</protein>
<feature type="domain" description="Peptidase M50" evidence="12">
    <location>
        <begin position="139"/>
        <end position="478"/>
    </location>
</feature>
<dbReference type="GO" id="GO:1905897">
    <property type="term" value="P:regulation of response to endoplasmic reticulum stress"/>
    <property type="evidence" value="ECO:0007669"/>
    <property type="project" value="TreeGrafter"/>
</dbReference>
<organism evidence="13 14">
    <name type="scientific">Drosophila mauritiana</name>
    <name type="common">Fruit fly</name>
    <dbReference type="NCBI Taxonomy" id="7226"/>
    <lineage>
        <taxon>Eukaryota</taxon>
        <taxon>Metazoa</taxon>
        <taxon>Ecdysozoa</taxon>
        <taxon>Arthropoda</taxon>
        <taxon>Hexapoda</taxon>
        <taxon>Insecta</taxon>
        <taxon>Pterygota</taxon>
        <taxon>Neoptera</taxon>
        <taxon>Endopterygota</taxon>
        <taxon>Diptera</taxon>
        <taxon>Brachycera</taxon>
        <taxon>Muscomorpha</taxon>
        <taxon>Ephydroidea</taxon>
        <taxon>Drosophilidae</taxon>
        <taxon>Drosophila</taxon>
        <taxon>Sophophora</taxon>
    </lineage>
</organism>
<dbReference type="PANTHER" id="PTHR13325">
    <property type="entry name" value="PROTEASE M50 MEMBRANE-BOUND TRANSCRIPTION FACTOR SITE 2 PROTEASE"/>
    <property type="match status" value="1"/>
</dbReference>
<evidence type="ECO:0000256" key="3">
    <source>
        <dbReference type="ARBA" id="ARBA00009989"/>
    </source>
</evidence>
<dbReference type="EC" id="3.4.24.85" evidence="4"/>
<keyword evidence="7 11" id="KW-1133">Transmembrane helix</keyword>
<dbReference type="Proteomes" id="UP000515162">
    <property type="component" value="Chromosome 2R"/>
</dbReference>
<dbReference type="GO" id="GO:0016020">
    <property type="term" value="C:membrane"/>
    <property type="evidence" value="ECO:0007669"/>
    <property type="project" value="InterPro"/>
</dbReference>
<evidence type="ECO:0000256" key="11">
    <source>
        <dbReference type="SAM" id="Phobius"/>
    </source>
</evidence>
<comment type="function">
    <text evidence="10">Zinc metalloprotease that mediates intramembrane proteolysis of proteins such as ATF6, ATF6B, SREBF1/SREBP1 and SREBF2/SREBP2. Catalyzes the second step in the proteolytic activation of the sterol regulatory element-binding proteins (SREBPs) SREBF1/SREBP1 and SREBF2/SREBP2: cleaves SREBPs within the first transmembrane segment, thereby releasing the N-terminal segment with a portion of the transmembrane segment attached. Mature N-terminal SREBP fragments shuttle to the nucleus and activate gene transcription. Also mediates the second step in the proteolytic activation of the cyclic AMP-dependent transcription factor ATF-6 (ATF6 and ATF6B). Involved in intramembrane proteolysis during bone formation. In astrocytes and osteoblasts, upon DNA damage and ER stress, mediates the second step of the regulated intramembrane proteolytic activation of the transcription factor CREB3L1, leading to the inhibition of cell-cycle progression.</text>
</comment>
<keyword evidence="6 11" id="KW-0812">Transmembrane</keyword>
<dbReference type="AlphaFoldDB" id="A0A6P8JDI2"/>
<evidence type="ECO:0000313" key="13">
    <source>
        <dbReference type="Proteomes" id="UP000515162"/>
    </source>
</evidence>
<dbReference type="CDD" id="cd06775">
    <property type="entry name" value="cpPDZ_MBTPS2-like"/>
    <property type="match status" value="1"/>
</dbReference>
<dbReference type="GeneID" id="117137042"/>
<gene>
    <name evidence="14" type="primary">LOC117137042</name>
</gene>
<dbReference type="CTD" id="36262"/>
<evidence type="ECO:0000256" key="4">
    <source>
        <dbReference type="ARBA" id="ARBA00012347"/>
    </source>
</evidence>
<proteinExistence type="inferred from homology"/>
<dbReference type="GO" id="GO:0005737">
    <property type="term" value="C:cytoplasm"/>
    <property type="evidence" value="ECO:0007669"/>
    <property type="project" value="TreeGrafter"/>
</dbReference>